<dbReference type="InterPro" id="IPR000835">
    <property type="entry name" value="HTH_MarR-typ"/>
</dbReference>
<name>A0A5K1IBX7_9GAMM</name>
<evidence type="ECO:0000259" key="1">
    <source>
        <dbReference type="Pfam" id="PF12802"/>
    </source>
</evidence>
<protein>
    <submittedName>
        <fullName evidence="2">MarR family protein</fullName>
    </submittedName>
</protein>
<dbReference type="EMBL" id="CABVOU010000039">
    <property type="protein sequence ID" value="VVZ96379.1"/>
    <property type="molecule type" value="Genomic_DNA"/>
</dbReference>
<dbReference type="AlphaFoldDB" id="A0A5K1IBX7"/>
<keyword evidence="3" id="KW-1185">Reference proteome</keyword>
<dbReference type="InterPro" id="IPR036388">
    <property type="entry name" value="WH-like_DNA-bd_sf"/>
</dbReference>
<sequence>MTRWSFLTTHARVLLIIAGEPDIRLRDIATALGITERRAHAVVADLVDNDYVNRQRVGRRNRYEIQSQRQINDDVIALNIGDLLDLLVRTSAKSGNIDGD</sequence>
<evidence type="ECO:0000313" key="2">
    <source>
        <dbReference type="EMBL" id="VVZ96379.1"/>
    </source>
</evidence>
<dbReference type="RefSeq" id="WP_151444179.1">
    <property type="nucleotide sequence ID" value="NZ_CABVOU010000039.1"/>
</dbReference>
<feature type="domain" description="HTH marR-type" evidence="1">
    <location>
        <begin position="9"/>
        <end position="58"/>
    </location>
</feature>
<organism evidence="2 3">
    <name type="scientific">Halomonas lysinitropha</name>
    <dbReference type="NCBI Taxonomy" id="2607506"/>
    <lineage>
        <taxon>Bacteria</taxon>
        <taxon>Pseudomonadati</taxon>
        <taxon>Pseudomonadota</taxon>
        <taxon>Gammaproteobacteria</taxon>
        <taxon>Oceanospirillales</taxon>
        <taxon>Halomonadaceae</taxon>
        <taxon>Halomonas</taxon>
    </lineage>
</organism>
<gene>
    <name evidence="2" type="ORF">HALO32_02475</name>
</gene>
<dbReference type="Pfam" id="PF12802">
    <property type="entry name" value="MarR_2"/>
    <property type="match status" value="1"/>
</dbReference>
<dbReference type="GO" id="GO:0003700">
    <property type="term" value="F:DNA-binding transcription factor activity"/>
    <property type="evidence" value="ECO:0007669"/>
    <property type="project" value="InterPro"/>
</dbReference>
<dbReference type="Proteomes" id="UP000326725">
    <property type="component" value="Unassembled WGS sequence"/>
</dbReference>
<proteinExistence type="predicted"/>
<dbReference type="InterPro" id="IPR036390">
    <property type="entry name" value="WH_DNA-bd_sf"/>
</dbReference>
<evidence type="ECO:0000313" key="3">
    <source>
        <dbReference type="Proteomes" id="UP000326725"/>
    </source>
</evidence>
<dbReference type="SUPFAM" id="SSF46785">
    <property type="entry name" value="Winged helix' DNA-binding domain"/>
    <property type="match status" value="1"/>
</dbReference>
<reference evidence="2 3" key="1">
    <citation type="submission" date="2019-09" db="EMBL/GenBank/DDBJ databases">
        <authorList>
            <person name="Criscuolo A."/>
        </authorList>
    </citation>
    <scope>NUCLEOTIDE SEQUENCE [LARGE SCALE GENOMIC DNA]</scope>
    <source>
        <strain evidence="3">3(2)</strain>
    </source>
</reference>
<accession>A0A5K1IBX7</accession>
<dbReference type="Gene3D" id="1.10.10.10">
    <property type="entry name" value="Winged helix-like DNA-binding domain superfamily/Winged helix DNA-binding domain"/>
    <property type="match status" value="1"/>
</dbReference>